<proteinExistence type="predicted"/>
<comment type="caution">
    <text evidence="2">The sequence shown here is derived from an EMBL/GenBank/DDBJ whole genome shotgun (WGS) entry which is preliminary data.</text>
</comment>
<accession>A0A4Y2AQB2</accession>
<evidence type="ECO:0000313" key="3">
    <source>
        <dbReference type="Proteomes" id="UP000499080"/>
    </source>
</evidence>
<sequence>MSKSNLCCHRLTIAIACRINRDFLPFHASIVTSAKTLNSPNTPVGSGLGGRGQAKRSPRDSAKSRAEKRRERSAPRAPPKIPSPKNASQ</sequence>
<reference evidence="2 3" key="1">
    <citation type="journal article" date="2019" name="Sci. Rep.">
        <title>Orb-weaving spider Araneus ventricosus genome elucidates the spidroin gene catalogue.</title>
        <authorList>
            <person name="Kono N."/>
            <person name="Nakamura H."/>
            <person name="Ohtoshi R."/>
            <person name="Moran D.A.P."/>
            <person name="Shinohara A."/>
            <person name="Yoshida Y."/>
            <person name="Fujiwara M."/>
            <person name="Mori M."/>
            <person name="Tomita M."/>
            <person name="Arakawa K."/>
        </authorList>
    </citation>
    <scope>NUCLEOTIDE SEQUENCE [LARGE SCALE GENOMIC DNA]</scope>
</reference>
<organism evidence="2 3">
    <name type="scientific">Araneus ventricosus</name>
    <name type="common">Orbweaver spider</name>
    <name type="synonym">Epeira ventricosa</name>
    <dbReference type="NCBI Taxonomy" id="182803"/>
    <lineage>
        <taxon>Eukaryota</taxon>
        <taxon>Metazoa</taxon>
        <taxon>Ecdysozoa</taxon>
        <taxon>Arthropoda</taxon>
        <taxon>Chelicerata</taxon>
        <taxon>Arachnida</taxon>
        <taxon>Araneae</taxon>
        <taxon>Araneomorphae</taxon>
        <taxon>Entelegynae</taxon>
        <taxon>Araneoidea</taxon>
        <taxon>Araneidae</taxon>
        <taxon>Araneus</taxon>
    </lineage>
</organism>
<feature type="compositionally biased region" description="Polar residues" evidence="1">
    <location>
        <begin position="34"/>
        <end position="44"/>
    </location>
</feature>
<keyword evidence="3" id="KW-1185">Reference proteome</keyword>
<evidence type="ECO:0000256" key="1">
    <source>
        <dbReference type="SAM" id="MobiDB-lite"/>
    </source>
</evidence>
<evidence type="ECO:0000313" key="2">
    <source>
        <dbReference type="EMBL" id="GBL81429.1"/>
    </source>
</evidence>
<dbReference type="Proteomes" id="UP000499080">
    <property type="component" value="Unassembled WGS sequence"/>
</dbReference>
<protein>
    <submittedName>
        <fullName evidence="2">Uncharacterized protein</fullName>
    </submittedName>
</protein>
<name>A0A4Y2AQB2_ARAVE</name>
<gene>
    <name evidence="2" type="ORF">AVEN_233308_1</name>
</gene>
<dbReference type="AlphaFoldDB" id="A0A4Y2AQB2"/>
<feature type="region of interest" description="Disordered" evidence="1">
    <location>
        <begin position="34"/>
        <end position="89"/>
    </location>
</feature>
<feature type="compositionally biased region" description="Basic and acidic residues" evidence="1">
    <location>
        <begin position="57"/>
        <end position="74"/>
    </location>
</feature>
<dbReference type="EMBL" id="BGPR01081071">
    <property type="protein sequence ID" value="GBL81429.1"/>
    <property type="molecule type" value="Genomic_DNA"/>
</dbReference>